<feature type="transmembrane region" description="Helical" evidence="1">
    <location>
        <begin position="46"/>
        <end position="65"/>
    </location>
</feature>
<keyword evidence="1" id="KW-0812">Transmembrane</keyword>
<proteinExistence type="predicted"/>
<organism evidence="2 3">
    <name type="scientific">Carnegiea gigantea</name>
    <dbReference type="NCBI Taxonomy" id="171969"/>
    <lineage>
        <taxon>Eukaryota</taxon>
        <taxon>Viridiplantae</taxon>
        <taxon>Streptophyta</taxon>
        <taxon>Embryophyta</taxon>
        <taxon>Tracheophyta</taxon>
        <taxon>Spermatophyta</taxon>
        <taxon>Magnoliopsida</taxon>
        <taxon>eudicotyledons</taxon>
        <taxon>Gunneridae</taxon>
        <taxon>Pentapetalae</taxon>
        <taxon>Caryophyllales</taxon>
        <taxon>Cactineae</taxon>
        <taxon>Cactaceae</taxon>
        <taxon>Cactoideae</taxon>
        <taxon>Echinocereeae</taxon>
        <taxon>Carnegiea</taxon>
    </lineage>
</organism>
<keyword evidence="1" id="KW-0472">Membrane</keyword>
<keyword evidence="1" id="KW-1133">Transmembrane helix</keyword>
<gene>
    <name evidence="2" type="ORF">Cgig2_025489</name>
</gene>
<feature type="transmembrane region" description="Helical" evidence="1">
    <location>
        <begin position="12"/>
        <end position="34"/>
    </location>
</feature>
<evidence type="ECO:0000256" key="1">
    <source>
        <dbReference type="SAM" id="Phobius"/>
    </source>
</evidence>
<accession>A0A9Q1K7Y0</accession>
<dbReference type="EMBL" id="JAKOGI010000270">
    <property type="protein sequence ID" value="KAJ8438084.1"/>
    <property type="molecule type" value="Genomic_DNA"/>
</dbReference>
<comment type="caution">
    <text evidence="2">The sequence shown here is derived from an EMBL/GenBank/DDBJ whole genome shotgun (WGS) entry which is preliminary data.</text>
</comment>
<evidence type="ECO:0000313" key="3">
    <source>
        <dbReference type="Proteomes" id="UP001153076"/>
    </source>
</evidence>
<dbReference type="Proteomes" id="UP001153076">
    <property type="component" value="Unassembled WGS sequence"/>
</dbReference>
<name>A0A9Q1K7Y0_9CARY</name>
<dbReference type="AlphaFoldDB" id="A0A9Q1K7Y0"/>
<protein>
    <submittedName>
        <fullName evidence="2">Uncharacterized protein</fullName>
    </submittedName>
</protein>
<keyword evidence="3" id="KW-1185">Reference proteome</keyword>
<sequence>MVGFCFVSKKLEYLCSWLCVGMLCLVTCLCWAFSVGYEFITYRISHFWIEVCYFTRFIYGIRHLNTKTIRPNERYKFVLHLGITTTVTSMSTVEMEVLSNAQLIVLTILMFFEGRLRNTPFKARSWVHSMASPKLPSEDELEYLFEKHRGDRVPYLLPSLAPKQALKVLSWNSLGV</sequence>
<reference evidence="2" key="1">
    <citation type="submission" date="2022-04" db="EMBL/GenBank/DDBJ databases">
        <title>Carnegiea gigantea Genome sequencing and assembly v2.</title>
        <authorList>
            <person name="Copetti D."/>
            <person name="Sanderson M.J."/>
            <person name="Burquez A."/>
            <person name="Wojciechowski M.F."/>
        </authorList>
    </citation>
    <scope>NUCLEOTIDE SEQUENCE</scope>
    <source>
        <strain evidence="2">SGP5-SGP5p</strain>
        <tissue evidence="2">Aerial part</tissue>
    </source>
</reference>
<evidence type="ECO:0000313" key="2">
    <source>
        <dbReference type="EMBL" id="KAJ8438084.1"/>
    </source>
</evidence>